<evidence type="ECO:0000313" key="1">
    <source>
        <dbReference type="EMBL" id="KRN82413.1"/>
    </source>
</evidence>
<dbReference type="AlphaFoldDB" id="A0A0R2K853"/>
<gene>
    <name evidence="1" type="ORF">IV87_GL000167</name>
</gene>
<dbReference type="NCBIfam" id="TIGR00099">
    <property type="entry name" value="Cof-subfamily"/>
    <property type="match status" value="1"/>
</dbReference>
<accession>A0A0R2K853</accession>
<dbReference type="SFLD" id="SFLDS00003">
    <property type="entry name" value="Haloacid_Dehalogenase"/>
    <property type="match status" value="1"/>
</dbReference>
<comment type="caution">
    <text evidence="1">The sequence shown here is derived from an EMBL/GenBank/DDBJ whole genome shotgun (WGS) entry which is preliminary data.</text>
</comment>
<dbReference type="SFLD" id="SFLDG01140">
    <property type="entry name" value="C2.B:_Phosphomannomutase_and_P"/>
    <property type="match status" value="1"/>
</dbReference>
<dbReference type="EMBL" id="JQBY01000010">
    <property type="protein sequence ID" value="KRN82413.1"/>
    <property type="molecule type" value="Genomic_DNA"/>
</dbReference>
<evidence type="ECO:0000313" key="2">
    <source>
        <dbReference type="Proteomes" id="UP000051749"/>
    </source>
</evidence>
<dbReference type="NCBIfam" id="TIGR01484">
    <property type="entry name" value="HAD-SF-IIB"/>
    <property type="match status" value="1"/>
</dbReference>
<dbReference type="InterPro" id="IPR036412">
    <property type="entry name" value="HAD-like_sf"/>
</dbReference>
<dbReference type="PANTHER" id="PTHR10000">
    <property type="entry name" value="PHOSPHOSERINE PHOSPHATASE"/>
    <property type="match status" value="1"/>
</dbReference>
<dbReference type="Proteomes" id="UP000051749">
    <property type="component" value="Unassembled WGS sequence"/>
</dbReference>
<dbReference type="Pfam" id="PF08282">
    <property type="entry name" value="Hydrolase_3"/>
    <property type="match status" value="1"/>
</dbReference>
<dbReference type="GO" id="GO:0016791">
    <property type="term" value="F:phosphatase activity"/>
    <property type="evidence" value="ECO:0007669"/>
    <property type="project" value="UniProtKB-ARBA"/>
</dbReference>
<dbReference type="InterPro" id="IPR000150">
    <property type="entry name" value="Cof"/>
</dbReference>
<organism evidence="1 2">
    <name type="scientific">Pediococcus ethanolidurans</name>
    <dbReference type="NCBI Taxonomy" id="319653"/>
    <lineage>
        <taxon>Bacteria</taxon>
        <taxon>Bacillati</taxon>
        <taxon>Bacillota</taxon>
        <taxon>Bacilli</taxon>
        <taxon>Lactobacillales</taxon>
        <taxon>Lactobacillaceae</taxon>
        <taxon>Pediococcus</taxon>
    </lineage>
</organism>
<dbReference type="STRING" id="319653.SAMN04487973_10295"/>
<name>A0A0R2K853_9LACO</name>
<dbReference type="PATRIC" id="fig|319653.3.peg.172"/>
<keyword evidence="1" id="KW-0378">Hydrolase</keyword>
<proteinExistence type="predicted"/>
<dbReference type="PANTHER" id="PTHR10000:SF23">
    <property type="entry name" value="5-AMINO-6-(5-PHOSPHO-D-RIBITYLAMINO)URACIL PHOSPHATASE YITU"/>
    <property type="match status" value="1"/>
</dbReference>
<reference evidence="1 2" key="1">
    <citation type="journal article" date="2015" name="Genome Announc.">
        <title>Expanding the biotechnology potential of lactobacilli through comparative genomics of 213 strains and associated genera.</title>
        <authorList>
            <person name="Sun Z."/>
            <person name="Harris H.M."/>
            <person name="McCann A."/>
            <person name="Guo C."/>
            <person name="Argimon S."/>
            <person name="Zhang W."/>
            <person name="Yang X."/>
            <person name="Jeffery I.B."/>
            <person name="Cooney J.C."/>
            <person name="Kagawa T.F."/>
            <person name="Liu W."/>
            <person name="Song Y."/>
            <person name="Salvetti E."/>
            <person name="Wrobel A."/>
            <person name="Rasinkangas P."/>
            <person name="Parkhill J."/>
            <person name="Rea M.C."/>
            <person name="O'Sullivan O."/>
            <person name="Ritari J."/>
            <person name="Douillard F.P."/>
            <person name="Paul Ross R."/>
            <person name="Yang R."/>
            <person name="Briner A.E."/>
            <person name="Felis G.E."/>
            <person name="de Vos W.M."/>
            <person name="Barrangou R."/>
            <person name="Klaenhammer T.R."/>
            <person name="Caufield P.W."/>
            <person name="Cui Y."/>
            <person name="Zhang H."/>
            <person name="O'Toole P.W."/>
        </authorList>
    </citation>
    <scope>NUCLEOTIDE SEQUENCE [LARGE SCALE GENOMIC DNA]</scope>
    <source>
        <strain evidence="1 2">DSM 22301</strain>
    </source>
</reference>
<dbReference type="InterPro" id="IPR006379">
    <property type="entry name" value="HAD-SF_hydro_IIB"/>
</dbReference>
<dbReference type="Gene3D" id="3.40.50.1000">
    <property type="entry name" value="HAD superfamily/HAD-like"/>
    <property type="match status" value="1"/>
</dbReference>
<dbReference type="GO" id="GO:0000287">
    <property type="term" value="F:magnesium ion binding"/>
    <property type="evidence" value="ECO:0007669"/>
    <property type="project" value="TreeGrafter"/>
</dbReference>
<protein>
    <submittedName>
        <fullName evidence="1">HAD superfamily hydrolase</fullName>
    </submittedName>
</protein>
<sequence length="273" mass="30548">MNDMPQKLITIDLDGTTLNSQNQISSKTIEVIQKATEAGHLVSIVTGRPYRISEAIYDQLQLKTPMVNFNGALTHIPHQHWQGEYKRTISKAIVLDMLENRQKLQLKMIAAEGKHTYLANHLPPSDLNFFPTTLSDDQLLSKTSLVHNPTSMILFVAPHQEQIVRNTVLHHYGQQVDVGVWGGPNSVLEVVSKGIQKAKAVAYIAKQYHIDRQNIVAFGDEHNDAEMLDYAGRGVAMQNATPIIKSIANDVTEFDNDHDGLAKYLETYLKLAN</sequence>
<dbReference type="Gene3D" id="3.30.1240.10">
    <property type="match status" value="1"/>
</dbReference>
<dbReference type="InterPro" id="IPR023214">
    <property type="entry name" value="HAD_sf"/>
</dbReference>
<dbReference type="GO" id="GO:0005829">
    <property type="term" value="C:cytosol"/>
    <property type="evidence" value="ECO:0007669"/>
    <property type="project" value="TreeGrafter"/>
</dbReference>
<dbReference type="SUPFAM" id="SSF56784">
    <property type="entry name" value="HAD-like"/>
    <property type="match status" value="1"/>
</dbReference>
<dbReference type="CDD" id="cd07516">
    <property type="entry name" value="HAD_Pase"/>
    <property type="match status" value="1"/>
</dbReference>